<feature type="compositionally biased region" description="Pro residues" evidence="1">
    <location>
        <begin position="146"/>
        <end position="157"/>
    </location>
</feature>
<feature type="region of interest" description="Disordered" evidence="1">
    <location>
        <begin position="125"/>
        <end position="165"/>
    </location>
</feature>
<keyword evidence="2" id="KW-0732">Signal</keyword>
<name>A0A835YYE1_9STRA</name>
<feature type="signal peptide" evidence="2">
    <location>
        <begin position="1"/>
        <end position="18"/>
    </location>
</feature>
<comment type="caution">
    <text evidence="3">The sequence shown here is derived from an EMBL/GenBank/DDBJ whole genome shotgun (WGS) entry which is preliminary data.</text>
</comment>
<gene>
    <name evidence="3" type="ORF">JKP88DRAFT_255613</name>
</gene>
<dbReference type="EMBL" id="JAFCMP010000181">
    <property type="protein sequence ID" value="KAG5183891.1"/>
    <property type="molecule type" value="Genomic_DNA"/>
</dbReference>
<dbReference type="AlphaFoldDB" id="A0A835YYE1"/>
<evidence type="ECO:0000313" key="3">
    <source>
        <dbReference type="EMBL" id="KAG5183891.1"/>
    </source>
</evidence>
<organism evidence="3 4">
    <name type="scientific">Tribonema minus</name>
    <dbReference type="NCBI Taxonomy" id="303371"/>
    <lineage>
        <taxon>Eukaryota</taxon>
        <taxon>Sar</taxon>
        <taxon>Stramenopiles</taxon>
        <taxon>Ochrophyta</taxon>
        <taxon>PX clade</taxon>
        <taxon>Xanthophyceae</taxon>
        <taxon>Tribonematales</taxon>
        <taxon>Tribonemataceae</taxon>
        <taxon>Tribonema</taxon>
    </lineage>
</organism>
<proteinExistence type="predicted"/>
<accession>A0A835YYE1</accession>
<sequence>MQLAFVLMIAAGARVCNAAECDRFFDITMPACAADAQCSDCFAAHTPIPAAGLPKTCYEYMELIYHQFPIPAEECNVYDSGIFGKVIRCEAKMATGNAQCLRGSSRPTATARPTIVEPVPTEVHSTLPPTIVEPVPTEAHSTLPPTISPPRPTPHGSPTPQITAQPTLQGTVHGTARGTAEPTTEQSAASVLRAGTVASALIIAMVMTL</sequence>
<dbReference type="Proteomes" id="UP000664859">
    <property type="component" value="Unassembled WGS sequence"/>
</dbReference>
<protein>
    <submittedName>
        <fullName evidence="3">Uncharacterized protein</fullName>
    </submittedName>
</protein>
<evidence type="ECO:0000256" key="1">
    <source>
        <dbReference type="SAM" id="MobiDB-lite"/>
    </source>
</evidence>
<feature type="chain" id="PRO_5032846681" evidence="2">
    <location>
        <begin position="19"/>
        <end position="209"/>
    </location>
</feature>
<reference evidence="3" key="1">
    <citation type="submission" date="2021-02" db="EMBL/GenBank/DDBJ databases">
        <title>First Annotated Genome of the Yellow-green Alga Tribonema minus.</title>
        <authorList>
            <person name="Mahan K.M."/>
        </authorList>
    </citation>
    <scope>NUCLEOTIDE SEQUENCE</scope>
    <source>
        <strain evidence="3">UTEX B ZZ1240</strain>
    </source>
</reference>
<keyword evidence="4" id="KW-1185">Reference proteome</keyword>
<evidence type="ECO:0000256" key="2">
    <source>
        <dbReference type="SAM" id="SignalP"/>
    </source>
</evidence>
<evidence type="ECO:0000313" key="4">
    <source>
        <dbReference type="Proteomes" id="UP000664859"/>
    </source>
</evidence>